<dbReference type="EMBL" id="LBWS01000036">
    <property type="protein sequence ID" value="KKR13874.1"/>
    <property type="molecule type" value="Genomic_DNA"/>
</dbReference>
<evidence type="ECO:0000256" key="6">
    <source>
        <dbReference type="PROSITE-ProRule" id="PRU00706"/>
    </source>
</evidence>
<sequence>MAETRPSEKTLVIIKPDGVQRSLIGEIIKRYERVGLKLVGLKMVIPTEDMARSHYMVGGEEWLESVGHKAIASYEKKGLESPFKSARACGEAVLGRNAKYLSSGPVVAMIWQGNQAVALVRKLTGGTEPLTSDIGTVRGDLTLDSYALADNGERSVRNLIHASGTVEEVSKEMAIWFKPDEILAYRLIAEEILYDVNLDGIKE</sequence>
<gene>
    <name evidence="8" type="ORF">UT42_C0036G0011</name>
</gene>
<dbReference type="PROSITE" id="PS51374">
    <property type="entry name" value="NDPK_LIKE"/>
    <property type="match status" value="1"/>
</dbReference>
<feature type="domain" description="Nucleoside diphosphate kinase-like" evidence="7">
    <location>
        <begin position="7"/>
        <end position="184"/>
    </location>
</feature>
<dbReference type="AlphaFoldDB" id="A0A0G0NCI3"/>
<dbReference type="Gene3D" id="3.30.70.141">
    <property type="entry name" value="Nucleoside diphosphate kinase-like domain"/>
    <property type="match status" value="1"/>
</dbReference>
<comment type="caution">
    <text evidence="8">The sequence shown here is derived from an EMBL/GenBank/DDBJ whole genome shotgun (WGS) entry which is preliminary data.</text>
</comment>
<comment type="cofactor">
    <cofactor evidence="1">
        <name>Mg(2+)</name>
        <dbReference type="ChEBI" id="CHEBI:18420"/>
    </cofactor>
</comment>
<dbReference type="Pfam" id="PF00334">
    <property type="entry name" value="NDK"/>
    <property type="match status" value="2"/>
</dbReference>
<evidence type="ECO:0000256" key="3">
    <source>
        <dbReference type="ARBA" id="ARBA00012966"/>
    </source>
</evidence>
<proteinExistence type="inferred from homology"/>
<organism evidence="8 9">
    <name type="scientific">Candidatus Falkowbacteria bacterium GW2011_GWA2_39_24</name>
    <dbReference type="NCBI Taxonomy" id="1618634"/>
    <lineage>
        <taxon>Bacteria</taxon>
        <taxon>Candidatus Falkowiibacteriota</taxon>
    </lineage>
</organism>
<protein>
    <recommendedName>
        <fullName evidence="3">nucleoside-diphosphate kinase</fullName>
        <ecNumber evidence="3">2.7.4.6</ecNumber>
    </recommendedName>
</protein>
<dbReference type="Proteomes" id="UP000034048">
    <property type="component" value="Unassembled WGS sequence"/>
</dbReference>
<evidence type="ECO:0000256" key="5">
    <source>
        <dbReference type="ARBA" id="ARBA00022777"/>
    </source>
</evidence>
<evidence type="ECO:0000313" key="9">
    <source>
        <dbReference type="Proteomes" id="UP000034048"/>
    </source>
</evidence>
<evidence type="ECO:0000256" key="1">
    <source>
        <dbReference type="ARBA" id="ARBA00001946"/>
    </source>
</evidence>
<dbReference type="GO" id="GO:0004550">
    <property type="term" value="F:nucleoside diphosphate kinase activity"/>
    <property type="evidence" value="ECO:0007669"/>
    <property type="project" value="UniProtKB-EC"/>
</dbReference>
<keyword evidence="4" id="KW-0808">Transferase</keyword>
<dbReference type="SUPFAM" id="SSF54919">
    <property type="entry name" value="Nucleoside diphosphate kinase, NDK"/>
    <property type="match status" value="1"/>
</dbReference>
<evidence type="ECO:0000256" key="4">
    <source>
        <dbReference type="ARBA" id="ARBA00022679"/>
    </source>
</evidence>
<accession>A0A0G0NCI3</accession>
<comment type="caution">
    <text evidence="6">Lacks conserved residue(s) required for the propagation of feature annotation.</text>
</comment>
<keyword evidence="5 8" id="KW-0418">Kinase</keyword>
<dbReference type="InterPro" id="IPR034907">
    <property type="entry name" value="NDK-like_dom"/>
</dbReference>
<dbReference type="SMART" id="SM00562">
    <property type="entry name" value="NDK"/>
    <property type="match status" value="1"/>
</dbReference>
<reference evidence="8 9" key="1">
    <citation type="journal article" date="2015" name="Nature">
        <title>rRNA introns, odd ribosomes, and small enigmatic genomes across a large radiation of phyla.</title>
        <authorList>
            <person name="Brown C.T."/>
            <person name="Hug L.A."/>
            <person name="Thomas B.C."/>
            <person name="Sharon I."/>
            <person name="Castelle C.J."/>
            <person name="Singh A."/>
            <person name="Wilkins M.J."/>
            <person name="Williams K.H."/>
            <person name="Banfield J.F."/>
        </authorList>
    </citation>
    <scope>NUCLEOTIDE SEQUENCE [LARGE SCALE GENOMIC DNA]</scope>
</reference>
<dbReference type="EC" id="2.7.4.6" evidence="3"/>
<evidence type="ECO:0000259" key="7">
    <source>
        <dbReference type="SMART" id="SM00562"/>
    </source>
</evidence>
<dbReference type="InterPro" id="IPR036850">
    <property type="entry name" value="NDK-like_dom_sf"/>
</dbReference>
<evidence type="ECO:0000256" key="2">
    <source>
        <dbReference type="ARBA" id="ARBA00008142"/>
    </source>
</evidence>
<dbReference type="PANTHER" id="PTHR11349">
    <property type="entry name" value="NUCLEOSIDE DIPHOSPHATE KINASE"/>
    <property type="match status" value="1"/>
</dbReference>
<dbReference type="PATRIC" id="fig|1618634.3.peg.427"/>
<comment type="similarity">
    <text evidence="2 6">Belongs to the NDK family.</text>
</comment>
<name>A0A0G0NCI3_9BACT</name>
<evidence type="ECO:0000313" key="8">
    <source>
        <dbReference type="EMBL" id="KKR13874.1"/>
    </source>
</evidence>